<dbReference type="Gene3D" id="3.40.50.1820">
    <property type="entry name" value="alpha/beta hydrolase"/>
    <property type="match status" value="1"/>
</dbReference>
<dbReference type="InterPro" id="IPR000073">
    <property type="entry name" value="AB_hydrolase_1"/>
</dbReference>
<reference evidence="2 3" key="1">
    <citation type="submission" date="2019-09" db="EMBL/GenBank/DDBJ databases">
        <authorList>
            <person name="Wang X."/>
        </authorList>
    </citation>
    <scope>NUCLEOTIDE SEQUENCE [LARGE SCALE GENOMIC DNA]</scope>
    <source>
        <strain evidence="2 3">CICC 11023</strain>
    </source>
</reference>
<proteinExistence type="predicted"/>
<dbReference type="Pfam" id="PF12697">
    <property type="entry name" value="Abhydrolase_6"/>
    <property type="match status" value="1"/>
</dbReference>
<dbReference type="Proteomes" id="UP000323876">
    <property type="component" value="Unassembled WGS sequence"/>
</dbReference>
<sequence length="236" mass="25435">MVCTAVVTDVIILHGAWHQPAHYDDVAGRLRSADMSVEVPDLYELSLDDSTALVEDIVAKSARPPLVLGHSFGGVTAGTVRGAAGLIFLTSWILDVGESPAQLLEEIANETGAPPEGLVVVPDSDGRLRLDPADARKNLYGDVGEAAATRATELLRPEPPSIFAATPTRVSWHDTPSIYIAGRDDHTIPAPLISRFAAHCAMSETWETGHSPYLSQPDAVADLVQRWWRTNQVNKD</sequence>
<evidence type="ECO:0000313" key="3">
    <source>
        <dbReference type="Proteomes" id="UP000323876"/>
    </source>
</evidence>
<feature type="domain" description="AB hydrolase-1" evidence="1">
    <location>
        <begin position="10"/>
        <end position="222"/>
    </location>
</feature>
<organism evidence="2 3">
    <name type="scientific">Nocardia colli</name>
    <dbReference type="NCBI Taxonomy" id="2545717"/>
    <lineage>
        <taxon>Bacteria</taxon>
        <taxon>Bacillati</taxon>
        <taxon>Actinomycetota</taxon>
        <taxon>Actinomycetes</taxon>
        <taxon>Mycobacteriales</taxon>
        <taxon>Nocardiaceae</taxon>
        <taxon>Nocardia</taxon>
    </lineage>
</organism>
<protein>
    <submittedName>
        <fullName evidence="2">Alpha/beta hydrolase</fullName>
    </submittedName>
</protein>
<dbReference type="OrthoDB" id="9773549at2"/>
<accession>A0A5N0ENX8</accession>
<dbReference type="PANTHER" id="PTHR37017">
    <property type="entry name" value="AB HYDROLASE-1 DOMAIN-CONTAINING PROTEIN-RELATED"/>
    <property type="match status" value="1"/>
</dbReference>
<dbReference type="SUPFAM" id="SSF53474">
    <property type="entry name" value="alpha/beta-Hydrolases"/>
    <property type="match status" value="1"/>
</dbReference>
<evidence type="ECO:0000313" key="2">
    <source>
        <dbReference type="EMBL" id="KAA8889161.1"/>
    </source>
</evidence>
<keyword evidence="2" id="KW-0378">Hydrolase</keyword>
<keyword evidence="3" id="KW-1185">Reference proteome</keyword>
<evidence type="ECO:0000259" key="1">
    <source>
        <dbReference type="Pfam" id="PF12697"/>
    </source>
</evidence>
<dbReference type="InterPro" id="IPR029058">
    <property type="entry name" value="AB_hydrolase_fold"/>
</dbReference>
<dbReference type="PANTHER" id="PTHR37017:SF11">
    <property type="entry name" value="ESTERASE_LIPASE_THIOESTERASE DOMAIN-CONTAINING PROTEIN"/>
    <property type="match status" value="1"/>
</dbReference>
<name>A0A5N0ENX8_9NOCA</name>
<dbReference type="AlphaFoldDB" id="A0A5N0ENX8"/>
<dbReference type="GO" id="GO:0016787">
    <property type="term" value="F:hydrolase activity"/>
    <property type="evidence" value="ECO:0007669"/>
    <property type="project" value="UniProtKB-KW"/>
</dbReference>
<gene>
    <name evidence="2" type="ORF">F3087_09320</name>
</gene>
<dbReference type="EMBL" id="VXLC01000003">
    <property type="protein sequence ID" value="KAA8889161.1"/>
    <property type="molecule type" value="Genomic_DNA"/>
</dbReference>
<dbReference type="InterPro" id="IPR052897">
    <property type="entry name" value="Sec-Metab_Biosynth_Hydrolase"/>
</dbReference>
<comment type="caution">
    <text evidence="2">The sequence shown here is derived from an EMBL/GenBank/DDBJ whole genome shotgun (WGS) entry which is preliminary data.</text>
</comment>